<dbReference type="InterPro" id="IPR050090">
    <property type="entry name" value="Tyrosine_recombinase_XerCD"/>
</dbReference>
<dbReference type="Gene3D" id="1.10.443.10">
    <property type="entry name" value="Intergrase catalytic core"/>
    <property type="match status" value="1"/>
</dbReference>
<evidence type="ECO:0000259" key="3">
    <source>
        <dbReference type="PROSITE" id="PS51898"/>
    </source>
</evidence>
<name>A0ABZ3C8B0_9ACTN</name>
<dbReference type="PANTHER" id="PTHR30349:SF90">
    <property type="entry name" value="TYROSINE RECOMBINASE XERD"/>
    <property type="match status" value="1"/>
</dbReference>
<dbReference type="PANTHER" id="PTHR30349">
    <property type="entry name" value="PHAGE INTEGRASE-RELATED"/>
    <property type="match status" value="1"/>
</dbReference>
<sequence>MAELIDWLVTEGYAPTTQRNLVRAAARLGAWLAAAGVELADVDAACVFGLVSGDNERHPEHRSANENVSAVVRFLQETGRLKPSPVDTAPLRPAEACLAAWLRFLEVEEGQGASWLYKARQIGERFLPLVEDEDGDLHWERVDVVMVNEFLVRVVAGYSSSTAQSRAALLRGLLTWAAANGWIRDGIVDGVLSPRRIRAGLPKGLTASQVAALKNAVDRDTVAGKRDWAIIVMLARLGVRDGEVAGLRLDDLNWREPSLRVVGKGGRVLVLPMPVDVGEALVDYLRVRRADRGERAVFLRCLPPLTALHRAGVGDVVLRYGRRAGLDGVYAHRLRHTVASQVLTGGGTLRQAVDGPPGPRGSRGTPR</sequence>
<reference evidence="4 5" key="1">
    <citation type="journal article" date="2023" name="Environ Microbiome">
        <title>A coral-associated actinobacterium mitigates coral bleaching under heat stress.</title>
        <authorList>
            <person name="Li J."/>
            <person name="Zou Y."/>
            <person name="Li Q."/>
            <person name="Zhang J."/>
            <person name="Bourne D.G."/>
            <person name="Lyu Y."/>
            <person name="Liu C."/>
            <person name="Zhang S."/>
        </authorList>
    </citation>
    <scope>NUCLEOTIDE SEQUENCE [LARGE SCALE GENOMIC DNA]</scope>
    <source>
        <strain evidence="4 5">SCSIO 13291</strain>
    </source>
</reference>
<dbReference type="SUPFAM" id="SSF56349">
    <property type="entry name" value="DNA breaking-rejoining enzymes"/>
    <property type="match status" value="1"/>
</dbReference>
<dbReference type="Pfam" id="PF00589">
    <property type="entry name" value="Phage_integrase"/>
    <property type="match status" value="1"/>
</dbReference>
<accession>A0ABZ3C8B0</accession>
<dbReference type="InterPro" id="IPR013762">
    <property type="entry name" value="Integrase-like_cat_sf"/>
</dbReference>
<evidence type="ECO:0000313" key="4">
    <source>
        <dbReference type="EMBL" id="WZW98502.1"/>
    </source>
</evidence>
<proteinExistence type="predicted"/>
<feature type="domain" description="Tyr recombinase" evidence="3">
    <location>
        <begin position="200"/>
        <end position="367"/>
    </location>
</feature>
<dbReference type="Proteomes" id="UP001434337">
    <property type="component" value="Chromosome"/>
</dbReference>
<evidence type="ECO:0000256" key="2">
    <source>
        <dbReference type="SAM" id="MobiDB-lite"/>
    </source>
</evidence>
<organism evidence="4 5">
    <name type="scientific">Propioniciclava soli</name>
    <dbReference type="NCBI Taxonomy" id="2775081"/>
    <lineage>
        <taxon>Bacteria</taxon>
        <taxon>Bacillati</taxon>
        <taxon>Actinomycetota</taxon>
        <taxon>Actinomycetes</taxon>
        <taxon>Propionibacteriales</taxon>
        <taxon>Propionibacteriaceae</taxon>
        <taxon>Propioniciclava</taxon>
    </lineage>
</organism>
<dbReference type="EMBL" id="CP115965">
    <property type="protein sequence ID" value="WZW98502.1"/>
    <property type="molecule type" value="Genomic_DNA"/>
</dbReference>
<feature type="region of interest" description="Disordered" evidence="2">
    <location>
        <begin position="346"/>
        <end position="367"/>
    </location>
</feature>
<gene>
    <name evidence="4" type="ORF">PCC79_16690</name>
</gene>
<evidence type="ECO:0000256" key="1">
    <source>
        <dbReference type="ARBA" id="ARBA00023172"/>
    </source>
</evidence>
<dbReference type="RefSeq" id="WP_342372535.1">
    <property type="nucleotide sequence ID" value="NZ_CP115965.1"/>
</dbReference>
<dbReference type="InterPro" id="IPR002104">
    <property type="entry name" value="Integrase_catalytic"/>
</dbReference>
<keyword evidence="1" id="KW-0233">DNA recombination</keyword>
<keyword evidence="5" id="KW-1185">Reference proteome</keyword>
<dbReference type="InterPro" id="IPR011010">
    <property type="entry name" value="DNA_brk_join_enz"/>
</dbReference>
<protein>
    <submittedName>
        <fullName evidence="4">Tyrosine-type recombinase/integrase</fullName>
    </submittedName>
</protein>
<dbReference type="PROSITE" id="PS51898">
    <property type="entry name" value="TYR_RECOMBINASE"/>
    <property type="match status" value="1"/>
</dbReference>
<evidence type="ECO:0000313" key="5">
    <source>
        <dbReference type="Proteomes" id="UP001434337"/>
    </source>
</evidence>